<evidence type="ECO:0000256" key="4">
    <source>
        <dbReference type="ARBA" id="ARBA00022801"/>
    </source>
</evidence>
<dbReference type="PROSITE" id="PS00571">
    <property type="entry name" value="AMIDASES"/>
    <property type="match status" value="1"/>
</dbReference>
<reference evidence="7 8" key="1">
    <citation type="journal article" date="2018" name="Sci. Rep.">
        <title>Genome sequence of the cauliflower mushroom Sparassis crispa (Hanabiratake) and its association with beneficial usage.</title>
        <authorList>
            <person name="Kiyama R."/>
            <person name="Furutani Y."/>
            <person name="Kawaguchi K."/>
            <person name="Nakanishi T."/>
        </authorList>
    </citation>
    <scope>NUCLEOTIDE SEQUENCE [LARGE SCALE GENOMIC DNA]</scope>
</reference>
<keyword evidence="8" id="KW-1185">Reference proteome</keyword>
<dbReference type="PANTHER" id="PTHR46072:SF4">
    <property type="entry name" value="AMIDASE C550.07-RELATED"/>
    <property type="match status" value="1"/>
</dbReference>
<feature type="domain" description="Amidase" evidence="6">
    <location>
        <begin position="171"/>
        <end position="617"/>
    </location>
</feature>
<dbReference type="GO" id="GO:0004040">
    <property type="term" value="F:amidase activity"/>
    <property type="evidence" value="ECO:0007669"/>
    <property type="project" value="UniProtKB-EC"/>
</dbReference>
<dbReference type="RefSeq" id="XP_027608200.1">
    <property type="nucleotide sequence ID" value="XM_027752399.1"/>
</dbReference>
<dbReference type="STRING" id="139825.A0A401G548"/>
<evidence type="ECO:0000313" key="7">
    <source>
        <dbReference type="EMBL" id="GBE77287.1"/>
    </source>
</evidence>
<sequence length="629" mass="68629">MFGGGRITRLAEKEALLGAEGLGEAEAVISKCACQVDYMVVGVCISSKMPIRHTLACCKVLTGDFAAEFLIQITDFLMRQRATIMAPQTKLLQATGDAAYTAKAQSLIASLDAEIPASLRLPASILENLPLDVTGIPRSCGLLTPAELTITELDATEVCARIARGELTAVETVTAFGRRAAIAHQLTACLTNYFLDEGIARAKELDEYFQREGKVVGPLHGLPVSIKNHFPIKGRTGFAGFLSTFEVSPDDCDMTRILRSLGAVFYVKTNQPQTLMHLESHSFYGRTLNPYNTNLSSGGSSGGEGALIALRGSCIGVGSDGGGSIRNPSANCSIYGIRPTTKTMPADGFLWYQDGQSFASSTGPMCRSARDIQTFLYAIHSAKPSLINPLLIPLPLVVPSLEGQKLRVGFMMHDDVVLPHPPMLRALQMAREKLLAALDVELVEYKPYDHDRGYSLIREWYFEDGGETVRRLLKEGGEDSLPLTDWVISPPYTKNHTPAEMWALGDKVDKYRREYSDHWRASGIDVLLCAPFPGTANPHDNARYWGYTAVWNLLDYPGVVFPSGLKADPAIDLAQEQINPMSPSDSYNHSLYVPEVFVGAPISLQLLARRFNDGLLLAAQNIIEGVLRA</sequence>
<dbReference type="EC" id="3.5.1.4" evidence="3"/>
<feature type="active site" description="Acyl-ester intermediate" evidence="5">
    <location>
        <position position="324"/>
    </location>
</feature>
<dbReference type="Pfam" id="PF01425">
    <property type="entry name" value="Amidase"/>
    <property type="match status" value="1"/>
</dbReference>
<dbReference type="PANTHER" id="PTHR46072">
    <property type="entry name" value="AMIDASE-RELATED-RELATED"/>
    <property type="match status" value="1"/>
</dbReference>
<comment type="caution">
    <text evidence="7">The sequence shown here is derived from an EMBL/GenBank/DDBJ whole genome shotgun (WGS) entry which is preliminary data.</text>
</comment>
<evidence type="ECO:0000259" key="6">
    <source>
        <dbReference type="Pfam" id="PF01425"/>
    </source>
</evidence>
<dbReference type="SUPFAM" id="SSF75304">
    <property type="entry name" value="Amidase signature (AS) enzymes"/>
    <property type="match status" value="1"/>
</dbReference>
<evidence type="ECO:0000256" key="5">
    <source>
        <dbReference type="PIRSR" id="PIRSR001221-1"/>
    </source>
</evidence>
<dbReference type="InterPro" id="IPR023631">
    <property type="entry name" value="Amidase_dom"/>
</dbReference>
<accession>A0A401G548</accession>
<name>A0A401G548_9APHY</name>
<dbReference type="FunCoup" id="A0A401G548">
    <property type="interactions" value="32"/>
</dbReference>
<organism evidence="7 8">
    <name type="scientific">Sparassis crispa</name>
    <dbReference type="NCBI Taxonomy" id="139825"/>
    <lineage>
        <taxon>Eukaryota</taxon>
        <taxon>Fungi</taxon>
        <taxon>Dikarya</taxon>
        <taxon>Basidiomycota</taxon>
        <taxon>Agaricomycotina</taxon>
        <taxon>Agaricomycetes</taxon>
        <taxon>Polyporales</taxon>
        <taxon>Sparassidaceae</taxon>
        <taxon>Sparassis</taxon>
    </lineage>
</organism>
<evidence type="ECO:0000313" key="8">
    <source>
        <dbReference type="Proteomes" id="UP000287166"/>
    </source>
</evidence>
<feature type="active site" description="Charge relay system" evidence="5">
    <location>
        <position position="227"/>
    </location>
</feature>
<dbReference type="PIRSF" id="PIRSF001221">
    <property type="entry name" value="Amidase_fungi"/>
    <property type="match status" value="1"/>
</dbReference>
<dbReference type="GeneID" id="38774204"/>
<evidence type="ECO:0000256" key="2">
    <source>
        <dbReference type="ARBA" id="ARBA00009199"/>
    </source>
</evidence>
<gene>
    <name evidence="7" type="ORF">SCP_0101600</name>
</gene>
<dbReference type="InterPro" id="IPR036928">
    <property type="entry name" value="AS_sf"/>
</dbReference>
<protein>
    <recommendedName>
        <fullName evidence="3">amidase</fullName>
        <ecNumber evidence="3">3.5.1.4</ecNumber>
    </recommendedName>
</protein>
<dbReference type="AlphaFoldDB" id="A0A401G548"/>
<dbReference type="InterPro" id="IPR020556">
    <property type="entry name" value="Amidase_CS"/>
</dbReference>
<dbReference type="OrthoDB" id="6428749at2759"/>
<evidence type="ECO:0000256" key="3">
    <source>
        <dbReference type="ARBA" id="ARBA00012922"/>
    </source>
</evidence>
<feature type="active site" description="Charge relay system" evidence="5">
    <location>
        <position position="300"/>
    </location>
</feature>
<comment type="similarity">
    <text evidence="2">Belongs to the amidase family.</text>
</comment>
<proteinExistence type="inferred from homology"/>
<dbReference type="Proteomes" id="UP000287166">
    <property type="component" value="Unassembled WGS sequence"/>
</dbReference>
<dbReference type="EMBL" id="BFAD01000001">
    <property type="protein sequence ID" value="GBE77287.1"/>
    <property type="molecule type" value="Genomic_DNA"/>
</dbReference>
<keyword evidence="4" id="KW-0378">Hydrolase</keyword>
<dbReference type="Gene3D" id="3.90.1300.10">
    <property type="entry name" value="Amidase signature (AS) domain"/>
    <property type="match status" value="1"/>
</dbReference>
<comment type="catalytic activity">
    <reaction evidence="1">
        <text>a monocarboxylic acid amide + H2O = a monocarboxylate + NH4(+)</text>
        <dbReference type="Rhea" id="RHEA:12020"/>
        <dbReference type="ChEBI" id="CHEBI:15377"/>
        <dbReference type="ChEBI" id="CHEBI:28938"/>
        <dbReference type="ChEBI" id="CHEBI:35757"/>
        <dbReference type="ChEBI" id="CHEBI:83628"/>
        <dbReference type="EC" id="3.5.1.4"/>
    </reaction>
</comment>
<evidence type="ECO:0000256" key="1">
    <source>
        <dbReference type="ARBA" id="ARBA00001311"/>
    </source>
</evidence>
<dbReference type="InParanoid" id="A0A401G548"/>